<comment type="caution">
    <text evidence="1">The sequence shown here is derived from an EMBL/GenBank/DDBJ whole genome shotgun (WGS) entry which is preliminary data.</text>
</comment>
<name>A0A9P5TCT8_9AGAM</name>
<dbReference type="AlphaFoldDB" id="A0A9P5TCT8"/>
<evidence type="ECO:0000313" key="2">
    <source>
        <dbReference type="Proteomes" id="UP000759537"/>
    </source>
</evidence>
<gene>
    <name evidence="1" type="ORF">DFH94DRAFT_275882</name>
</gene>
<organism evidence="1 2">
    <name type="scientific">Russula ochroleuca</name>
    <dbReference type="NCBI Taxonomy" id="152965"/>
    <lineage>
        <taxon>Eukaryota</taxon>
        <taxon>Fungi</taxon>
        <taxon>Dikarya</taxon>
        <taxon>Basidiomycota</taxon>
        <taxon>Agaricomycotina</taxon>
        <taxon>Agaricomycetes</taxon>
        <taxon>Russulales</taxon>
        <taxon>Russulaceae</taxon>
        <taxon>Russula</taxon>
    </lineage>
</organism>
<sequence length="95" mass="10747">MLRKRSFLLKCHLIVCEAARDRDWRTAFKATRSGDYLHSYSNSQYRTSFNCAAIIAPSCSFDPFKDGVAEMLLALPYPFRHSAASRNLAVPLCLS</sequence>
<evidence type="ECO:0000313" key="1">
    <source>
        <dbReference type="EMBL" id="KAF8485385.1"/>
    </source>
</evidence>
<protein>
    <submittedName>
        <fullName evidence="1">Uncharacterized protein</fullName>
    </submittedName>
</protein>
<keyword evidence="2" id="KW-1185">Reference proteome</keyword>
<reference evidence="1" key="2">
    <citation type="journal article" date="2020" name="Nat. Commun.">
        <title>Large-scale genome sequencing of mycorrhizal fungi provides insights into the early evolution of symbiotic traits.</title>
        <authorList>
            <person name="Miyauchi S."/>
            <person name="Kiss E."/>
            <person name="Kuo A."/>
            <person name="Drula E."/>
            <person name="Kohler A."/>
            <person name="Sanchez-Garcia M."/>
            <person name="Morin E."/>
            <person name="Andreopoulos B."/>
            <person name="Barry K.W."/>
            <person name="Bonito G."/>
            <person name="Buee M."/>
            <person name="Carver A."/>
            <person name="Chen C."/>
            <person name="Cichocki N."/>
            <person name="Clum A."/>
            <person name="Culley D."/>
            <person name="Crous P.W."/>
            <person name="Fauchery L."/>
            <person name="Girlanda M."/>
            <person name="Hayes R.D."/>
            <person name="Keri Z."/>
            <person name="LaButti K."/>
            <person name="Lipzen A."/>
            <person name="Lombard V."/>
            <person name="Magnuson J."/>
            <person name="Maillard F."/>
            <person name="Murat C."/>
            <person name="Nolan M."/>
            <person name="Ohm R.A."/>
            <person name="Pangilinan J."/>
            <person name="Pereira M.F."/>
            <person name="Perotto S."/>
            <person name="Peter M."/>
            <person name="Pfister S."/>
            <person name="Riley R."/>
            <person name="Sitrit Y."/>
            <person name="Stielow J.B."/>
            <person name="Szollosi G."/>
            <person name="Zifcakova L."/>
            <person name="Stursova M."/>
            <person name="Spatafora J.W."/>
            <person name="Tedersoo L."/>
            <person name="Vaario L.M."/>
            <person name="Yamada A."/>
            <person name="Yan M."/>
            <person name="Wang P."/>
            <person name="Xu J."/>
            <person name="Bruns T."/>
            <person name="Baldrian P."/>
            <person name="Vilgalys R."/>
            <person name="Dunand C."/>
            <person name="Henrissat B."/>
            <person name="Grigoriev I.V."/>
            <person name="Hibbett D."/>
            <person name="Nagy L.G."/>
            <person name="Martin F.M."/>
        </authorList>
    </citation>
    <scope>NUCLEOTIDE SEQUENCE</scope>
    <source>
        <strain evidence="1">Prilba</strain>
    </source>
</reference>
<reference evidence="1" key="1">
    <citation type="submission" date="2019-10" db="EMBL/GenBank/DDBJ databases">
        <authorList>
            <consortium name="DOE Joint Genome Institute"/>
            <person name="Kuo A."/>
            <person name="Miyauchi S."/>
            <person name="Kiss E."/>
            <person name="Drula E."/>
            <person name="Kohler A."/>
            <person name="Sanchez-Garcia M."/>
            <person name="Andreopoulos B."/>
            <person name="Barry K.W."/>
            <person name="Bonito G."/>
            <person name="Buee M."/>
            <person name="Carver A."/>
            <person name="Chen C."/>
            <person name="Cichocki N."/>
            <person name="Clum A."/>
            <person name="Culley D."/>
            <person name="Crous P.W."/>
            <person name="Fauchery L."/>
            <person name="Girlanda M."/>
            <person name="Hayes R."/>
            <person name="Keri Z."/>
            <person name="LaButti K."/>
            <person name="Lipzen A."/>
            <person name="Lombard V."/>
            <person name="Magnuson J."/>
            <person name="Maillard F."/>
            <person name="Morin E."/>
            <person name="Murat C."/>
            <person name="Nolan M."/>
            <person name="Ohm R."/>
            <person name="Pangilinan J."/>
            <person name="Pereira M."/>
            <person name="Perotto S."/>
            <person name="Peter M."/>
            <person name="Riley R."/>
            <person name="Sitrit Y."/>
            <person name="Stielow B."/>
            <person name="Szollosi G."/>
            <person name="Zifcakova L."/>
            <person name="Stursova M."/>
            <person name="Spatafora J.W."/>
            <person name="Tedersoo L."/>
            <person name="Vaario L.-M."/>
            <person name="Yamada A."/>
            <person name="Yan M."/>
            <person name="Wang P."/>
            <person name="Xu J."/>
            <person name="Bruns T."/>
            <person name="Baldrian P."/>
            <person name="Vilgalys R."/>
            <person name="Henrissat B."/>
            <person name="Grigoriev I.V."/>
            <person name="Hibbett D."/>
            <person name="Nagy L.G."/>
            <person name="Martin F.M."/>
        </authorList>
    </citation>
    <scope>NUCLEOTIDE SEQUENCE</scope>
    <source>
        <strain evidence="1">Prilba</strain>
    </source>
</reference>
<dbReference type="EMBL" id="WHVB01000003">
    <property type="protein sequence ID" value="KAF8485385.1"/>
    <property type="molecule type" value="Genomic_DNA"/>
</dbReference>
<dbReference type="Proteomes" id="UP000759537">
    <property type="component" value="Unassembled WGS sequence"/>
</dbReference>
<proteinExistence type="predicted"/>
<accession>A0A9P5TCT8</accession>